<evidence type="ECO:0000259" key="10">
    <source>
        <dbReference type="PROSITE" id="PS51293"/>
    </source>
</evidence>
<evidence type="ECO:0000259" key="11">
    <source>
        <dbReference type="PROSITE" id="PS51294"/>
    </source>
</evidence>
<evidence type="ECO:0000256" key="1">
    <source>
        <dbReference type="ARBA" id="ARBA00004123"/>
    </source>
</evidence>
<dbReference type="GO" id="GO:0009723">
    <property type="term" value="P:response to ethylene"/>
    <property type="evidence" value="ECO:0007669"/>
    <property type="project" value="TreeGrafter"/>
</dbReference>
<feature type="domain" description="CCHC-type" evidence="9">
    <location>
        <begin position="3"/>
        <end position="19"/>
    </location>
</feature>
<keyword evidence="6" id="KW-0479">Metal-binding</keyword>
<keyword evidence="3" id="KW-0238">DNA-binding</keyword>
<dbReference type="PROSITE" id="PS51294">
    <property type="entry name" value="HTH_MYB"/>
    <property type="match status" value="1"/>
</dbReference>
<protein>
    <submittedName>
        <fullName evidence="13">Transcription factor MYBS3</fullName>
    </submittedName>
</protein>
<feature type="domain" description="SANT" evidence="10">
    <location>
        <begin position="104"/>
        <end position="157"/>
    </location>
</feature>
<dbReference type="GO" id="GO:0006355">
    <property type="term" value="P:regulation of DNA-templated transcription"/>
    <property type="evidence" value="ECO:0007669"/>
    <property type="project" value="UniProtKB-ARBA"/>
</dbReference>
<proteinExistence type="predicted"/>
<dbReference type="PROSITE" id="PS50090">
    <property type="entry name" value="MYB_LIKE"/>
    <property type="match status" value="1"/>
</dbReference>
<dbReference type="InterPro" id="IPR001878">
    <property type="entry name" value="Znf_CCHC"/>
</dbReference>
<feature type="domain" description="HTH myb-type" evidence="11">
    <location>
        <begin position="100"/>
        <end position="157"/>
    </location>
</feature>
<dbReference type="PROSITE" id="PS51293">
    <property type="entry name" value="SANT"/>
    <property type="match status" value="1"/>
</dbReference>
<evidence type="ECO:0000256" key="4">
    <source>
        <dbReference type="ARBA" id="ARBA00023163"/>
    </source>
</evidence>
<dbReference type="Gene3D" id="1.10.10.60">
    <property type="entry name" value="Homeodomain-like"/>
    <property type="match status" value="1"/>
</dbReference>
<dbReference type="InterPro" id="IPR001005">
    <property type="entry name" value="SANT/Myb"/>
</dbReference>
<keyword evidence="6" id="KW-0863">Zinc-finger</keyword>
<evidence type="ECO:0000256" key="6">
    <source>
        <dbReference type="PROSITE-ProRule" id="PRU00047"/>
    </source>
</evidence>
<dbReference type="OrthoDB" id="118550at2759"/>
<dbReference type="Proteomes" id="UP001652660">
    <property type="component" value="Chromosome 8e"/>
</dbReference>
<feature type="domain" description="Myb-like" evidence="8">
    <location>
        <begin position="101"/>
        <end position="153"/>
    </location>
</feature>
<dbReference type="Pfam" id="PF00249">
    <property type="entry name" value="Myb_DNA-binding"/>
    <property type="match status" value="1"/>
</dbReference>
<reference evidence="12" key="1">
    <citation type="journal article" date="2025" name="Foods">
        <title>Unveiling the Microbial Signatures of Arabica Coffee Cherries: Insights into Ripeness Specific Diversity, Functional Traits, and Implications for Quality and Safety.</title>
        <authorList>
            <consortium name="RefSeq"/>
            <person name="Tenea G.N."/>
            <person name="Cifuentes V."/>
            <person name="Reyes P."/>
            <person name="Cevallos-Vallejos M."/>
        </authorList>
    </citation>
    <scope>NUCLEOTIDE SEQUENCE [LARGE SCALE GENOMIC DNA]</scope>
</reference>
<evidence type="ECO:0000256" key="7">
    <source>
        <dbReference type="SAM" id="MobiDB-lite"/>
    </source>
</evidence>
<dbReference type="RefSeq" id="XP_027080728.1">
    <property type="nucleotide sequence ID" value="XM_027224927.2"/>
</dbReference>
<evidence type="ECO:0000256" key="3">
    <source>
        <dbReference type="ARBA" id="ARBA00023125"/>
    </source>
</evidence>
<organism evidence="12 13">
    <name type="scientific">Coffea arabica</name>
    <name type="common">Arabian coffee</name>
    <dbReference type="NCBI Taxonomy" id="13443"/>
    <lineage>
        <taxon>Eukaryota</taxon>
        <taxon>Viridiplantae</taxon>
        <taxon>Streptophyta</taxon>
        <taxon>Embryophyta</taxon>
        <taxon>Tracheophyta</taxon>
        <taxon>Spermatophyta</taxon>
        <taxon>Magnoliopsida</taxon>
        <taxon>eudicotyledons</taxon>
        <taxon>Gunneridae</taxon>
        <taxon>Pentapetalae</taxon>
        <taxon>asterids</taxon>
        <taxon>lamiids</taxon>
        <taxon>Gentianales</taxon>
        <taxon>Rubiaceae</taxon>
        <taxon>Ixoroideae</taxon>
        <taxon>Gardenieae complex</taxon>
        <taxon>Bertiereae - Coffeeae clade</taxon>
        <taxon>Coffeeae</taxon>
        <taxon>Coffea</taxon>
    </lineage>
</organism>
<dbReference type="GO" id="GO:0005634">
    <property type="term" value="C:nucleus"/>
    <property type="evidence" value="ECO:0007669"/>
    <property type="project" value="UniProtKB-SubCell"/>
</dbReference>
<dbReference type="FunFam" id="1.10.10.60:FF:000009">
    <property type="entry name" value="transcription factor MYB1R1"/>
    <property type="match status" value="1"/>
</dbReference>
<evidence type="ECO:0000259" key="8">
    <source>
        <dbReference type="PROSITE" id="PS50090"/>
    </source>
</evidence>
<dbReference type="CDD" id="cd00167">
    <property type="entry name" value="SANT"/>
    <property type="match status" value="1"/>
</dbReference>
<dbReference type="InterPro" id="IPR006447">
    <property type="entry name" value="Myb_dom_plants"/>
</dbReference>
<dbReference type="InterPro" id="IPR017884">
    <property type="entry name" value="SANT_dom"/>
</dbReference>
<keyword evidence="12" id="KW-1185">Reference proteome</keyword>
<keyword evidence="5" id="KW-0539">Nucleus</keyword>
<feature type="region of interest" description="Disordered" evidence="7">
    <location>
        <begin position="241"/>
        <end position="270"/>
    </location>
</feature>
<dbReference type="InterPro" id="IPR052245">
    <property type="entry name" value="Plant_Stress_Dev_TF"/>
</dbReference>
<dbReference type="SMART" id="SM00717">
    <property type="entry name" value="SANT"/>
    <property type="match status" value="1"/>
</dbReference>
<dbReference type="InterPro" id="IPR009057">
    <property type="entry name" value="Homeodomain-like_sf"/>
</dbReference>
<comment type="subcellular location">
    <subcellularLocation>
        <location evidence="1">Nucleus</location>
    </subcellularLocation>
</comment>
<gene>
    <name evidence="13" type="primary">LOC113703529</name>
</gene>
<evidence type="ECO:0000259" key="9">
    <source>
        <dbReference type="PROSITE" id="PS50158"/>
    </source>
</evidence>
<dbReference type="GO" id="GO:0003677">
    <property type="term" value="F:DNA binding"/>
    <property type="evidence" value="ECO:0007669"/>
    <property type="project" value="UniProtKB-KW"/>
</dbReference>
<keyword evidence="2" id="KW-0805">Transcription regulation</keyword>
<dbReference type="AlphaFoldDB" id="A0A6P6TQG9"/>
<dbReference type="PANTHER" id="PTHR44191">
    <property type="entry name" value="TRANSCRIPTION FACTOR KUA1"/>
    <property type="match status" value="1"/>
</dbReference>
<accession>A0A6P6TQG9</accession>
<evidence type="ECO:0000256" key="5">
    <source>
        <dbReference type="ARBA" id="ARBA00023242"/>
    </source>
</evidence>
<evidence type="ECO:0000256" key="2">
    <source>
        <dbReference type="ARBA" id="ARBA00023015"/>
    </source>
</evidence>
<feature type="compositionally biased region" description="Low complexity" evidence="7">
    <location>
        <begin position="242"/>
        <end position="251"/>
    </location>
</feature>
<dbReference type="InterPro" id="IPR017930">
    <property type="entry name" value="Myb_dom"/>
</dbReference>
<dbReference type="NCBIfam" id="TIGR01557">
    <property type="entry name" value="myb_SHAQKYF"/>
    <property type="match status" value="1"/>
</dbReference>
<evidence type="ECO:0000313" key="12">
    <source>
        <dbReference type="Proteomes" id="UP001652660"/>
    </source>
</evidence>
<keyword evidence="4" id="KW-0804">Transcription</keyword>
<dbReference type="PROSITE" id="PS50158">
    <property type="entry name" value="ZF_CCHC"/>
    <property type="match status" value="1"/>
</dbReference>
<name>A0A6P6TQG9_COFAR</name>
<dbReference type="SUPFAM" id="SSF46689">
    <property type="entry name" value="Homeodomain-like"/>
    <property type="match status" value="1"/>
</dbReference>
<keyword evidence="6" id="KW-0862">Zinc</keyword>
<dbReference type="GeneID" id="113703529"/>
<reference evidence="13" key="2">
    <citation type="submission" date="2025-08" db="UniProtKB">
        <authorList>
            <consortium name="RefSeq"/>
        </authorList>
    </citation>
    <scope>IDENTIFICATION</scope>
    <source>
        <tissue evidence="13">Leaves</tissue>
    </source>
</reference>
<dbReference type="PANTHER" id="PTHR44191:SF62">
    <property type="entry name" value="OS04G0341900 PROTEIN"/>
    <property type="match status" value="1"/>
</dbReference>
<dbReference type="GO" id="GO:0009739">
    <property type="term" value="P:response to gibberellin"/>
    <property type="evidence" value="ECO:0007669"/>
    <property type="project" value="TreeGrafter"/>
</dbReference>
<dbReference type="GO" id="GO:0008270">
    <property type="term" value="F:zinc ion binding"/>
    <property type="evidence" value="ECO:0007669"/>
    <property type="project" value="UniProtKB-KW"/>
</dbReference>
<sequence>MGRKCSCCGTTGHNSRTCPTQRRRNAARMKLFGVQLLDQSPFPSSSNNLSMKKSFSLDCLSVSQFNAPSGSRTPSCSPSPQDHVLLESSGYLSDGLIQTTQEKKKGMPWTEEEHRIFLVGLEKLGRGDWRGISRNFVTTRTPTQVASHAQKYFLRQNSLNRKINRRPSLFDMVERDKSALQSVRPIFSLSIEQECSISGGMLLPKISTASCMVNFSSSSPPEQDLKSSQVPVPVGVSESLEHSFIPSSSSSTNPEHDHDQNSSSPPPNLELTLAVPQARHNQRKPISVASCLLTVV</sequence>
<evidence type="ECO:0000313" key="13">
    <source>
        <dbReference type="RefSeq" id="XP_027080728.1"/>
    </source>
</evidence>